<dbReference type="EMBL" id="CP089291">
    <property type="protein sequence ID" value="UOF91058.1"/>
    <property type="molecule type" value="Genomic_DNA"/>
</dbReference>
<dbReference type="InterPro" id="IPR003148">
    <property type="entry name" value="RCK_N"/>
</dbReference>
<dbReference type="Pfam" id="PF02254">
    <property type="entry name" value="TrkA_N"/>
    <property type="match status" value="1"/>
</dbReference>
<sequence length="155" mass="17497">MPNVLVSTIRTVGIVYAQSLVQSENRVSILDCRSEHSKWVQKHSEGLHVLQVESKRSAFHEHSSLRQFDVAIVFEDDIVETALIVQSLKEAKIPYVIVVAEKRPNAAAYRSVGADRVISPDMILNEPMEICQPSLHVHNQHQYGSDHLYLEEAAK</sequence>
<proteinExistence type="predicted"/>
<organism evidence="2 3">
    <name type="scientific">Fodinisporobacter ferrooxydans</name>
    <dbReference type="NCBI Taxonomy" id="2901836"/>
    <lineage>
        <taxon>Bacteria</taxon>
        <taxon>Bacillati</taxon>
        <taxon>Bacillota</taxon>
        <taxon>Bacilli</taxon>
        <taxon>Bacillales</taxon>
        <taxon>Alicyclobacillaceae</taxon>
        <taxon>Fodinisporobacter</taxon>
    </lineage>
</organism>
<evidence type="ECO:0000259" key="1">
    <source>
        <dbReference type="Pfam" id="PF02254"/>
    </source>
</evidence>
<evidence type="ECO:0000313" key="2">
    <source>
        <dbReference type="EMBL" id="UOF91058.1"/>
    </source>
</evidence>
<name>A0ABY4CKW9_9BACL</name>
<dbReference type="SUPFAM" id="SSF51735">
    <property type="entry name" value="NAD(P)-binding Rossmann-fold domains"/>
    <property type="match status" value="1"/>
</dbReference>
<dbReference type="InterPro" id="IPR036291">
    <property type="entry name" value="NAD(P)-bd_dom_sf"/>
</dbReference>
<dbReference type="RefSeq" id="WP_347437748.1">
    <property type="nucleotide sequence ID" value="NZ_CP089291.1"/>
</dbReference>
<dbReference type="Proteomes" id="UP000830167">
    <property type="component" value="Chromosome"/>
</dbReference>
<accession>A0ABY4CKW9</accession>
<reference evidence="2" key="1">
    <citation type="submission" date="2021-12" db="EMBL/GenBank/DDBJ databases">
        <title>Alicyclobacillaceae gen. nov., sp. nov., isolated from chalcocite enrichment system.</title>
        <authorList>
            <person name="Jiang Z."/>
        </authorList>
    </citation>
    <scope>NUCLEOTIDE SEQUENCE</scope>
    <source>
        <strain evidence="2">MYW30-H2</strain>
    </source>
</reference>
<keyword evidence="3" id="KW-1185">Reference proteome</keyword>
<evidence type="ECO:0000313" key="3">
    <source>
        <dbReference type="Proteomes" id="UP000830167"/>
    </source>
</evidence>
<protein>
    <submittedName>
        <fullName evidence="2">NAD-binding protein</fullName>
    </submittedName>
</protein>
<dbReference type="Gene3D" id="3.40.50.720">
    <property type="entry name" value="NAD(P)-binding Rossmann-like Domain"/>
    <property type="match status" value="1"/>
</dbReference>
<gene>
    <name evidence="2" type="ORF">LSG31_02005</name>
</gene>
<feature type="domain" description="RCK N-terminal" evidence="1">
    <location>
        <begin position="11"/>
        <end position="120"/>
    </location>
</feature>